<evidence type="ECO:0000256" key="2">
    <source>
        <dbReference type="SAM" id="Phobius"/>
    </source>
</evidence>
<dbReference type="GO" id="GO:0016567">
    <property type="term" value="P:protein ubiquitination"/>
    <property type="evidence" value="ECO:0007669"/>
    <property type="project" value="TreeGrafter"/>
</dbReference>
<dbReference type="PANTHER" id="PTHR13198">
    <property type="entry name" value="RING FINGER PROTEIN 25"/>
    <property type="match status" value="1"/>
</dbReference>
<dbReference type="FunFam" id="3.30.40.10:FF:000914">
    <property type="entry name" value="RWD domain-containing protein"/>
    <property type="match status" value="1"/>
</dbReference>
<organism evidence="3 4">
    <name type="scientific">Pyrus ussuriensis x Pyrus communis</name>
    <dbReference type="NCBI Taxonomy" id="2448454"/>
    <lineage>
        <taxon>Eukaryota</taxon>
        <taxon>Viridiplantae</taxon>
        <taxon>Streptophyta</taxon>
        <taxon>Embryophyta</taxon>
        <taxon>Tracheophyta</taxon>
        <taxon>Spermatophyta</taxon>
        <taxon>Magnoliopsida</taxon>
        <taxon>eudicotyledons</taxon>
        <taxon>Gunneridae</taxon>
        <taxon>Pentapetalae</taxon>
        <taxon>rosids</taxon>
        <taxon>fabids</taxon>
        <taxon>Rosales</taxon>
        <taxon>Rosaceae</taxon>
        <taxon>Amygdaloideae</taxon>
        <taxon>Maleae</taxon>
        <taxon>Pyrus</taxon>
    </lineage>
</organism>
<dbReference type="InterPro" id="IPR013083">
    <property type="entry name" value="Znf_RING/FYVE/PHD"/>
</dbReference>
<gene>
    <name evidence="3" type="ORF">D8674_037928</name>
</gene>
<dbReference type="GO" id="GO:0005634">
    <property type="term" value="C:nucleus"/>
    <property type="evidence" value="ECO:0007669"/>
    <property type="project" value="TreeGrafter"/>
</dbReference>
<dbReference type="PANTHER" id="PTHR13198:SF4">
    <property type="entry name" value="E3 UBIQUITIN-PROTEIN LIGASE RNF25"/>
    <property type="match status" value="1"/>
</dbReference>
<dbReference type="Gene3D" id="3.30.40.10">
    <property type="entry name" value="Zinc/RING finger domain, C3HC4 (zinc finger)"/>
    <property type="match status" value="1"/>
</dbReference>
<protein>
    <submittedName>
        <fullName evidence="3">Uncharacterized protein</fullName>
    </submittedName>
</protein>
<feature type="region of interest" description="Disordered" evidence="1">
    <location>
        <begin position="242"/>
        <end position="267"/>
    </location>
</feature>
<reference evidence="3 4" key="2">
    <citation type="submission" date="2019-11" db="EMBL/GenBank/DDBJ databases">
        <title>A de novo genome assembly of a pear dwarfing rootstock.</title>
        <authorList>
            <person name="Wang F."/>
            <person name="Wang J."/>
            <person name="Li S."/>
            <person name="Zhang Y."/>
            <person name="Fang M."/>
            <person name="Ma L."/>
            <person name="Zhao Y."/>
            <person name="Jiang S."/>
        </authorList>
    </citation>
    <scope>NUCLEOTIDE SEQUENCE [LARGE SCALE GENOMIC DNA]</scope>
    <source>
        <strain evidence="3">S2</strain>
        <tissue evidence="3">Leaf</tissue>
    </source>
</reference>
<feature type="compositionally biased region" description="Polar residues" evidence="1">
    <location>
        <begin position="253"/>
        <end position="267"/>
    </location>
</feature>
<dbReference type="AlphaFoldDB" id="A0A5N5FRZ9"/>
<reference evidence="3 4" key="1">
    <citation type="submission" date="2019-09" db="EMBL/GenBank/DDBJ databases">
        <authorList>
            <person name="Ou C."/>
        </authorList>
    </citation>
    <scope>NUCLEOTIDE SEQUENCE [LARGE SCALE GENOMIC DNA]</scope>
    <source>
        <strain evidence="3">S2</strain>
        <tissue evidence="3">Leaf</tissue>
    </source>
</reference>
<evidence type="ECO:0000313" key="4">
    <source>
        <dbReference type="Proteomes" id="UP000327157"/>
    </source>
</evidence>
<accession>A0A5N5FRZ9</accession>
<dbReference type="GO" id="GO:0061630">
    <property type="term" value="F:ubiquitin protein ligase activity"/>
    <property type="evidence" value="ECO:0007669"/>
    <property type="project" value="InterPro"/>
</dbReference>
<dbReference type="EMBL" id="SMOL01000645">
    <property type="protein sequence ID" value="KAB2604150.1"/>
    <property type="molecule type" value="Genomic_DNA"/>
</dbReference>
<evidence type="ECO:0000313" key="3">
    <source>
        <dbReference type="EMBL" id="KAB2604150.1"/>
    </source>
</evidence>
<name>A0A5N5FRZ9_9ROSA</name>
<proteinExistence type="predicted"/>
<keyword evidence="2" id="KW-1133">Transmembrane helix</keyword>
<keyword evidence="4" id="KW-1185">Reference proteome</keyword>
<keyword evidence="2" id="KW-0472">Membrane</keyword>
<sequence length="267" mass="30864">FVEAVMGIRADSQYLNELPHIDLIDSKGLDFQRQKYLTNSIRDRAWELSSCLMLVVICEEIAALANFAKTEAVEKFSVMNRPDGDCPLCLYPLVPEDEQKNALPFMKLMYCFHCFSKYIYIYIYIYILVECIIRWWSWLQKEEKRNTSDSSSAHLHRDVRNHKTLEESMGNCAVCRKAYHTQDLEHVLHLVDNHSSQLNVNVPRQNFEARLKLQQENCGLIEPKKDLVVLPGMVLPPPPVSPLVSGADKESTEQQQISIWYQSSDPN</sequence>
<keyword evidence="2" id="KW-0812">Transmembrane</keyword>
<dbReference type="Proteomes" id="UP000327157">
    <property type="component" value="Unassembled WGS sequence"/>
</dbReference>
<dbReference type="OrthoDB" id="432311at2759"/>
<evidence type="ECO:0000256" key="1">
    <source>
        <dbReference type="SAM" id="MobiDB-lite"/>
    </source>
</evidence>
<feature type="transmembrane region" description="Helical" evidence="2">
    <location>
        <begin position="118"/>
        <end position="136"/>
    </location>
</feature>
<comment type="caution">
    <text evidence="3">The sequence shown here is derived from an EMBL/GenBank/DDBJ whole genome shotgun (WGS) entry which is preliminary data.</text>
</comment>
<feature type="non-terminal residue" evidence="3">
    <location>
        <position position="1"/>
    </location>
</feature>
<dbReference type="InterPro" id="IPR039133">
    <property type="entry name" value="RNF25"/>
</dbReference>